<gene>
    <name evidence="1" type="ORF">SAP269_20020</name>
</gene>
<proteinExistence type="predicted"/>
<keyword evidence="2" id="KW-1185">Reference proteome</keyword>
<protein>
    <submittedName>
        <fullName evidence="1">Uncharacterized protein</fullName>
    </submittedName>
</protein>
<organism evidence="1 2">
    <name type="scientific">Spiroplasma ixodetis</name>
    <dbReference type="NCBI Taxonomy" id="2141"/>
    <lineage>
        <taxon>Bacteria</taxon>
        <taxon>Bacillati</taxon>
        <taxon>Mycoplasmatota</taxon>
        <taxon>Mollicutes</taxon>
        <taxon>Entomoplasmatales</taxon>
        <taxon>Spiroplasmataceae</taxon>
        <taxon>Spiroplasma</taxon>
    </lineage>
</organism>
<dbReference type="Proteomes" id="UP001473424">
    <property type="component" value="Chromosome"/>
</dbReference>
<reference evidence="2" key="1">
    <citation type="journal article" date="2024" name="FEMS Microbiol. Lett.">
        <title>Genomic insights into Spiroplasma endosymbionts that induce male-killing and protective phenotypes in the pea aphid.</title>
        <authorList>
            <person name="Arai H."/>
            <person name="Legeai F."/>
            <person name="Kageyama D."/>
            <person name="Sugio A."/>
            <person name="Simon J.C."/>
        </authorList>
    </citation>
    <scope>NUCLEOTIDE SEQUENCE [LARGE SCALE GENOMIC DNA]</scope>
    <source>
        <strain evidence="2">sAp269</strain>
    </source>
</reference>
<evidence type="ECO:0000313" key="2">
    <source>
        <dbReference type="Proteomes" id="UP001473424"/>
    </source>
</evidence>
<evidence type="ECO:0000313" key="1">
    <source>
        <dbReference type="EMBL" id="BET39413.1"/>
    </source>
</evidence>
<name>A0ABN7BZ11_9MOLU</name>
<sequence>MLSPITLNVSSYDGFASKEDIDYALKIAHSAYLAISSAAYINLEG</sequence>
<dbReference type="EMBL" id="AP028955">
    <property type="protein sequence ID" value="BET39413.1"/>
    <property type="molecule type" value="Genomic_DNA"/>
</dbReference>
<accession>A0ABN7BZ11</accession>